<keyword evidence="14" id="KW-0902">Two-component regulatory system</keyword>
<dbReference type="PROSITE" id="PS50109">
    <property type="entry name" value="HIS_KIN"/>
    <property type="match status" value="1"/>
</dbReference>
<dbReference type="InterPro" id="IPR003018">
    <property type="entry name" value="GAF"/>
</dbReference>
<dbReference type="PRINTS" id="PR00344">
    <property type="entry name" value="BCTRLSENSOR"/>
</dbReference>
<evidence type="ECO:0000259" key="18">
    <source>
        <dbReference type="PROSITE" id="PS50109"/>
    </source>
</evidence>
<evidence type="ECO:0000256" key="4">
    <source>
        <dbReference type="ARBA" id="ARBA00012438"/>
    </source>
</evidence>
<dbReference type="InterPro" id="IPR005467">
    <property type="entry name" value="His_kinase_dom"/>
</dbReference>
<keyword evidence="7" id="KW-0963">Cytoplasm</keyword>
<keyword evidence="6" id="KW-0004">4Fe-4S</keyword>
<dbReference type="InterPro" id="IPR050482">
    <property type="entry name" value="Sensor_HK_TwoCompSys"/>
</dbReference>
<dbReference type="Proteomes" id="UP001148125">
    <property type="component" value="Unassembled WGS sequence"/>
</dbReference>
<evidence type="ECO:0000313" key="20">
    <source>
        <dbReference type="Proteomes" id="UP001148125"/>
    </source>
</evidence>
<keyword evidence="9" id="KW-0479">Metal-binding</keyword>
<evidence type="ECO:0000256" key="8">
    <source>
        <dbReference type="ARBA" id="ARBA00022679"/>
    </source>
</evidence>
<reference evidence="19" key="1">
    <citation type="submission" date="2024-05" db="EMBL/GenBank/DDBJ databases">
        <title>Alkalihalobacillus sp. strain MEB203 novel alkaliphilic bacterium from Lonar Lake, India.</title>
        <authorList>
            <person name="Joshi A."/>
            <person name="Thite S."/>
            <person name="Mengade P."/>
        </authorList>
    </citation>
    <scope>NUCLEOTIDE SEQUENCE</scope>
    <source>
        <strain evidence="19">MEB 203</strain>
    </source>
</reference>
<accession>A0ABT5VH11</accession>
<dbReference type="Gene3D" id="1.20.5.1930">
    <property type="match status" value="1"/>
</dbReference>
<evidence type="ECO:0000256" key="5">
    <source>
        <dbReference type="ARBA" id="ARBA00017322"/>
    </source>
</evidence>
<evidence type="ECO:0000256" key="6">
    <source>
        <dbReference type="ARBA" id="ARBA00022485"/>
    </source>
</evidence>
<keyword evidence="13" id="KW-0408">Iron</keyword>
<dbReference type="Gene3D" id="3.30.565.10">
    <property type="entry name" value="Histidine kinase-like ATPase, C-terminal domain"/>
    <property type="match status" value="1"/>
</dbReference>
<keyword evidence="20" id="KW-1185">Reference proteome</keyword>
<evidence type="ECO:0000256" key="11">
    <source>
        <dbReference type="ARBA" id="ARBA00022777"/>
    </source>
</evidence>
<sequence length="486" mass="55026">MDRHQEMTKLKTIKAIAETLNQGNNMEEMLQTVLKELLHVTELQTGWIYLIDPEGNYQLVADIDLPPALSWQAKKPMCEGNCWCIKEYNDNTLNRAFNIIGCKRIENAIKYQWGETNEITHHATVPLQAGDERFGLLNVAAPHKSRFEKNELDLLEAVAFQIGTAIKRMKLYHNEQKRAELYQTLGQFSANLNAQRATEEDLIHCAVNEIYRAFFWSGIELQCNQLKAAIQPITNKPLHTIEKPFQIGETSGKLTISHEQLDSIDNEIIQKLSHHLGILFENTRIEAKSREIALIQERNRLARDLHDSVNQLLFSLSLTARGMKDLKDLDKLHNSLSYIQELSQEALQEMRSLIWQLRPSGLENGVISALKSYGDMLKLNVNVELSGVLNVPHSIEECLWRVGQEALNNIKKHAHTSRAKINVQAGRKQVNMIIEDEGIGFDPDTVKNGASIGLSSMRERVELLGGSFQMNTTVGKGTVLSISFPM</sequence>
<evidence type="ECO:0000256" key="9">
    <source>
        <dbReference type="ARBA" id="ARBA00022723"/>
    </source>
</evidence>
<keyword evidence="10" id="KW-0547">Nucleotide-binding</keyword>
<dbReference type="InterPro" id="IPR011712">
    <property type="entry name" value="Sig_transdc_His_kin_sub3_dim/P"/>
</dbReference>
<comment type="cofactor">
    <cofactor evidence="2">
        <name>[4Fe-4S] cluster</name>
        <dbReference type="ChEBI" id="CHEBI:49883"/>
    </cofactor>
</comment>
<comment type="subcellular location">
    <subcellularLocation>
        <location evidence="3">Cytoplasm</location>
    </subcellularLocation>
</comment>
<dbReference type="SUPFAM" id="SSF55781">
    <property type="entry name" value="GAF domain-like"/>
    <property type="match status" value="1"/>
</dbReference>
<dbReference type="GO" id="GO:0016301">
    <property type="term" value="F:kinase activity"/>
    <property type="evidence" value="ECO:0007669"/>
    <property type="project" value="UniProtKB-KW"/>
</dbReference>
<dbReference type="EC" id="2.7.13.3" evidence="4"/>
<dbReference type="PANTHER" id="PTHR24421:SF40">
    <property type="entry name" value="SENSOR HISTIDINE KINASE YHCY"/>
    <property type="match status" value="1"/>
</dbReference>
<dbReference type="EMBL" id="JAOTPO010000010">
    <property type="protein sequence ID" value="MDE5414617.1"/>
    <property type="molecule type" value="Genomic_DNA"/>
</dbReference>
<evidence type="ECO:0000256" key="12">
    <source>
        <dbReference type="ARBA" id="ARBA00022840"/>
    </source>
</evidence>
<keyword evidence="11 19" id="KW-0418">Kinase</keyword>
<protein>
    <recommendedName>
        <fullName evidence="5">Oxygen sensor histidine kinase NreB</fullName>
        <ecNumber evidence="4">2.7.13.3</ecNumber>
    </recommendedName>
    <alternativeName>
        <fullName evidence="17">Nitrogen regulation protein B</fullName>
    </alternativeName>
</protein>
<dbReference type="InterPro" id="IPR004358">
    <property type="entry name" value="Sig_transdc_His_kin-like_C"/>
</dbReference>
<comment type="function">
    <text evidence="16">Member of the two-component regulatory system NreB/NreC involved in the control of dissimilatory nitrate/nitrite reduction in response to oxygen. NreB functions as a direct oxygen sensor histidine kinase which is autophosphorylated, in the absence of oxygen, probably at the conserved histidine residue, and transfers its phosphate group probably to a conserved aspartate residue of NreC. NreB/NreC activates the expression of the nitrate (narGHJI) and nitrite (nir) reductase operons, as well as the putative nitrate transporter gene narT.</text>
</comment>
<keyword evidence="8" id="KW-0808">Transferase</keyword>
<proteinExistence type="predicted"/>
<evidence type="ECO:0000256" key="2">
    <source>
        <dbReference type="ARBA" id="ARBA00001966"/>
    </source>
</evidence>
<keyword evidence="12" id="KW-0067">ATP-binding</keyword>
<evidence type="ECO:0000256" key="3">
    <source>
        <dbReference type="ARBA" id="ARBA00004496"/>
    </source>
</evidence>
<organism evidence="19 20">
    <name type="scientific">Alkalihalobacterium chitinilyticum</name>
    <dbReference type="NCBI Taxonomy" id="2980103"/>
    <lineage>
        <taxon>Bacteria</taxon>
        <taxon>Bacillati</taxon>
        <taxon>Bacillota</taxon>
        <taxon>Bacilli</taxon>
        <taxon>Bacillales</taxon>
        <taxon>Bacillaceae</taxon>
        <taxon>Alkalihalobacterium</taxon>
    </lineage>
</organism>
<dbReference type="SMART" id="SM00387">
    <property type="entry name" value="HATPase_c"/>
    <property type="match status" value="1"/>
</dbReference>
<dbReference type="InterPro" id="IPR029016">
    <property type="entry name" value="GAF-like_dom_sf"/>
</dbReference>
<dbReference type="SMART" id="SM00065">
    <property type="entry name" value="GAF"/>
    <property type="match status" value="1"/>
</dbReference>
<name>A0ABT5VH11_9BACI</name>
<evidence type="ECO:0000256" key="14">
    <source>
        <dbReference type="ARBA" id="ARBA00023012"/>
    </source>
</evidence>
<dbReference type="Gene3D" id="3.30.450.40">
    <property type="match status" value="1"/>
</dbReference>
<dbReference type="Pfam" id="PF02518">
    <property type="entry name" value="HATPase_c"/>
    <property type="match status" value="1"/>
</dbReference>
<evidence type="ECO:0000313" key="19">
    <source>
        <dbReference type="EMBL" id="MDE5414617.1"/>
    </source>
</evidence>
<comment type="caution">
    <text evidence="19">The sequence shown here is derived from an EMBL/GenBank/DDBJ whole genome shotgun (WGS) entry which is preliminary data.</text>
</comment>
<evidence type="ECO:0000256" key="1">
    <source>
        <dbReference type="ARBA" id="ARBA00000085"/>
    </source>
</evidence>
<dbReference type="InterPro" id="IPR036890">
    <property type="entry name" value="HATPase_C_sf"/>
</dbReference>
<evidence type="ECO:0000256" key="13">
    <source>
        <dbReference type="ARBA" id="ARBA00023004"/>
    </source>
</evidence>
<gene>
    <name evidence="19" type="ORF">N7Z68_14660</name>
</gene>
<dbReference type="RefSeq" id="WP_275119233.1">
    <property type="nucleotide sequence ID" value="NZ_JAOTPO010000010.1"/>
</dbReference>
<dbReference type="Pfam" id="PF07730">
    <property type="entry name" value="HisKA_3"/>
    <property type="match status" value="1"/>
</dbReference>
<keyword evidence="15" id="KW-0411">Iron-sulfur</keyword>
<dbReference type="Pfam" id="PF13185">
    <property type="entry name" value="GAF_2"/>
    <property type="match status" value="1"/>
</dbReference>
<evidence type="ECO:0000256" key="7">
    <source>
        <dbReference type="ARBA" id="ARBA00022490"/>
    </source>
</evidence>
<evidence type="ECO:0000256" key="17">
    <source>
        <dbReference type="ARBA" id="ARBA00030800"/>
    </source>
</evidence>
<evidence type="ECO:0000256" key="15">
    <source>
        <dbReference type="ARBA" id="ARBA00023014"/>
    </source>
</evidence>
<comment type="catalytic activity">
    <reaction evidence="1">
        <text>ATP + protein L-histidine = ADP + protein N-phospho-L-histidine.</text>
        <dbReference type="EC" id="2.7.13.3"/>
    </reaction>
</comment>
<dbReference type="CDD" id="cd16917">
    <property type="entry name" value="HATPase_UhpB-NarQ-NarX-like"/>
    <property type="match status" value="1"/>
</dbReference>
<evidence type="ECO:0000256" key="16">
    <source>
        <dbReference type="ARBA" id="ARBA00024827"/>
    </source>
</evidence>
<feature type="domain" description="Histidine kinase" evidence="18">
    <location>
        <begin position="399"/>
        <end position="486"/>
    </location>
</feature>
<dbReference type="SUPFAM" id="SSF55874">
    <property type="entry name" value="ATPase domain of HSP90 chaperone/DNA topoisomerase II/histidine kinase"/>
    <property type="match status" value="1"/>
</dbReference>
<dbReference type="InterPro" id="IPR003594">
    <property type="entry name" value="HATPase_dom"/>
</dbReference>
<evidence type="ECO:0000256" key="10">
    <source>
        <dbReference type="ARBA" id="ARBA00022741"/>
    </source>
</evidence>
<dbReference type="PANTHER" id="PTHR24421">
    <property type="entry name" value="NITRATE/NITRITE SENSOR PROTEIN NARX-RELATED"/>
    <property type="match status" value="1"/>
</dbReference>